<keyword evidence="9" id="KW-1185">Reference proteome</keyword>
<dbReference type="SUPFAM" id="SSF52540">
    <property type="entry name" value="P-loop containing nucleoside triphosphate hydrolases"/>
    <property type="match status" value="1"/>
</dbReference>
<keyword evidence="1" id="KW-0597">Phosphoprotein</keyword>
<evidence type="ECO:0000256" key="3">
    <source>
        <dbReference type="ARBA" id="ARBA00022840"/>
    </source>
</evidence>
<feature type="compositionally biased region" description="Low complexity" evidence="5">
    <location>
        <begin position="885"/>
        <end position="894"/>
    </location>
</feature>
<evidence type="ECO:0000256" key="2">
    <source>
        <dbReference type="ARBA" id="ARBA00022741"/>
    </source>
</evidence>
<dbReference type="GO" id="GO:0005524">
    <property type="term" value="F:ATP binding"/>
    <property type="evidence" value="ECO:0007669"/>
    <property type="project" value="UniProtKB-UniRule"/>
</dbReference>
<dbReference type="CDD" id="cd00060">
    <property type="entry name" value="FHA"/>
    <property type="match status" value="1"/>
</dbReference>
<feature type="compositionally biased region" description="Polar residues" evidence="5">
    <location>
        <begin position="248"/>
        <end position="264"/>
    </location>
</feature>
<feature type="compositionally biased region" description="Basic and acidic residues" evidence="5">
    <location>
        <begin position="535"/>
        <end position="544"/>
    </location>
</feature>
<dbReference type="InterPro" id="IPR003593">
    <property type="entry name" value="AAA+_ATPase"/>
</dbReference>
<evidence type="ECO:0000259" key="7">
    <source>
        <dbReference type="PROSITE" id="PS50901"/>
    </source>
</evidence>
<evidence type="ECO:0000256" key="4">
    <source>
        <dbReference type="PROSITE-ProRule" id="PRU00289"/>
    </source>
</evidence>
<dbReference type="PANTHER" id="PTHR22683:SF1">
    <property type="entry name" value="TYPE VII SECRETION SYSTEM PROTEIN ESSC"/>
    <property type="match status" value="1"/>
</dbReference>
<feature type="region of interest" description="Disordered" evidence="5">
    <location>
        <begin position="355"/>
        <end position="398"/>
    </location>
</feature>
<dbReference type="SUPFAM" id="SSF49879">
    <property type="entry name" value="SMAD/FHA domain"/>
    <property type="match status" value="1"/>
</dbReference>
<feature type="region of interest" description="Disordered" evidence="5">
    <location>
        <begin position="1104"/>
        <end position="1132"/>
    </location>
</feature>
<evidence type="ECO:0000256" key="5">
    <source>
        <dbReference type="SAM" id="MobiDB-lite"/>
    </source>
</evidence>
<dbReference type="KEGG" id="sbat:G4Z16_21705"/>
<gene>
    <name evidence="8" type="ORF">G4Z16_21705</name>
</gene>
<feature type="compositionally biased region" description="Polar residues" evidence="5">
    <location>
        <begin position="1114"/>
        <end position="1124"/>
    </location>
</feature>
<dbReference type="SMART" id="SM00240">
    <property type="entry name" value="FHA"/>
    <property type="match status" value="1"/>
</dbReference>
<dbReference type="PROSITE" id="PS50901">
    <property type="entry name" value="FTSK"/>
    <property type="match status" value="1"/>
</dbReference>
<dbReference type="InterPro" id="IPR050206">
    <property type="entry name" value="FtsK/SpoIIIE/SftA"/>
</dbReference>
<dbReference type="SMART" id="SM00382">
    <property type="entry name" value="AAA"/>
    <property type="match status" value="1"/>
</dbReference>
<feature type="region of interest" description="Disordered" evidence="5">
    <location>
        <begin position="1069"/>
        <end position="1089"/>
    </location>
</feature>
<evidence type="ECO:0000256" key="1">
    <source>
        <dbReference type="ARBA" id="ARBA00022553"/>
    </source>
</evidence>
<dbReference type="InterPro" id="IPR000253">
    <property type="entry name" value="FHA_dom"/>
</dbReference>
<feature type="region of interest" description="Disordered" evidence="5">
    <location>
        <begin position="872"/>
        <end position="924"/>
    </location>
</feature>
<dbReference type="PROSITE" id="PS50006">
    <property type="entry name" value="FHA_DOMAIN"/>
    <property type="match status" value="1"/>
</dbReference>
<feature type="compositionally biased region" description="Basic and acidic residues" evidence="5">
    <location>
        <begin position="271"/>
        <end position="286"/>
    </location>
</feature>
<keyword evidence="3 4" id="KW-0067">ATP-binding</keyword>
<dbReference type="Gene3D" id="3.40.50.300">
    <property type="entry name" value="P-loop containing nucleotide triphosphate hydrolases"/>
    <property type="match status" value="2"/>
</dbReference>
<dbReference type="Pfam" id="PF00498">
    <property type="entry name" value="FHA"/>
    <property type="match status" value="1"/>
</dbReference>
<dbReference type="Pfam" id="PF01580">
    <property type="entry name" value="FtsK_SpoIIIE"/>
    <property type="match status" value="1"/>
</dbReference>
<dbReference type="InterPro" id="IPR002543">
    <property type="entry name" value="FtsK_dom"/>
</dbReference>
<proteinExistence type="predicted"/>
<dbReference type="Proteomes" id="UP000595046">
    <property type="component" value="Chromosome"/>
</dbReference>
<dbReference type="PROSITE" id="PS51257">
    <property type="entry name" value="PROKAR_LIPOPROTEIN"/>
    <property type="match status" value="1"/>
</dbReference>
<evidence type="ECO:0000313" key="9">
    <source>
        <dbReference type="Proteomes" id="UP000595046"/>
    </source>
</evidence>
<name>A0A7T1T8Z5_9ACTN</name>
<feature type="compositionally biased region" description="Low complexity" evidence="5">
    <location>
        <begin position="367"/>
        <end position="389"/>
    </location>
</feature>
<dbReference type="AlphaFoldDB" id="A0A7T1T8Z5"/>
<reference evidence="9" key="1">
    <citation type="submission" date="2020-02" db="EMBL/GenBank/DDBJ databases">
        <title>Streptomyces sp. ASO4wet.</title>
        <authorList>
            <person name="Risdian C."/>
            <person name="Landwehr W."/>
            <person name="Schupp P."/>
            <person name="Wink J."/>
        </authorList>
    </citation>
    <scope>NUCLEOTIDE SEQUENCE [LARGE SCALE GENOMIC DNA]</scope>
    <source>
        <strain evidence="9">ASO4wet</strain>
    </source>
</reference>
<dbReference type="RefSeq" id="WP_197352374.1">
    <property type="nucleotide sequence ID" value="NZ_CP048882.1"/>
</dbReference>
<dbReference type="GO" id="GO:0003677">
    <property type="term" value="F:DNA binding"/>
    <property type="evidence" value="ECO:0007669"/>
    <property type="project" value="InterPro"/>
</dbReference>
<protein>
    <submittedName>
        <fullName evidence="8">FHA domain-containing protein</fullName>
    </submittedName>
</protein>
<feature type="region of interest" description="Disordered" evidence="5">
    <location>
        <begin position="220"/>
        <end position="317"/>
    </location>
</feature>
<sequence>MQIRLTVTLGPRASAPGAAGAAGAPSGAAACDVLVTAPAGTPLSAVTGGLVSTAAAAIGGSAPGGTVPGQGGAAEPTADSAAAVYAGTERLDPHRQMLGEPPLLDGAVVSLHGPAAMPALAAYGSARARLHVISGPDAGGIHLLQGGKVSLGRSAEADVPLDDPDVSRLHCAVTVSDGGAVTVADLGSTNGTTLDGAPVGGQPVLFRPGSTLRVGESALRVETSPPGGPPDFGVAEGRKSATPLPVSLPTQPDGNGQLRLTASGTGPAGPRGEREGASALRAREQAAEGLAEGSAGTAHGYAPGGPLPDGSTTHGSGIAQHTRYAEQFTPGASGAEPGRARPRGLGAWARRFAGGQQGEGREVPFTGAPGSATGPGAASAPGGDGSAEAPSEDERRPDPATILLTALGPGPRLWEREPGHPEALTVRIGTAQRGDGRPGAPVTVGLREAGALGLAGPRPRLMGLARSVLAQLAALHGPSSLEMVLISADRSRDAEDRIREWSWLGWLPHLRPAHGQNCRLLTAYDRDQAAARTAELTHRLDESRQQAGHTEGRSGSGPYTLLIVDGDPGSASLRDAVARLASEGPRAGIHLLCLAETPAATPSSPVSETVRAAYATSAAFRECGALALLSGAVATAVRVVRRDSAAPGVPEAPGATTAAGTPGTVCTLDAVSAAWAERFARAVAPLRESEGTSDRTGSAARSVVTLPRSSRLLDELGLARATPAALLARWAEPGGSDAAGGKTVPPAGRAALVFGAGPRGPLEAELGLTHGHALVTGRPGSGKTELLCSLAASLAVGSPPDRLRLVLLDGDGGADGLHTCLELPHARHHLSANDVGLMREFAQSISGELKRRAELFGPEGTYEGFTRQVARSGHRLGAQQRRRAQPAGAADPGPVSDPHDEPGTLRLRTQTGPAAGGCADEPADATTSNAGAIVQHLDAQSVSLPRIVILVDDFDTLVDPSLGNPGRPAAGSVMRALEGVAKDGARLGMHVVAASGRPDRTAATAVAQAATLHAELTWQGGGEGTGGEDVVPGRGLLIEAGGTATAFQAGRITGRIPRTATQRPTVVPLDWTRAGDPPTRRPVRELGNGPTDLALLASAVGRAAQSLGVDRQESGTPAANTSRSGQDEVLES</sequence>
<evidence type="ECO:0000259" key="6">
    <source>
        <dbReference type="PROSITE" id="PS50006"/>
    </source>
</evidence>
<dbReference type="InterPro" id="IPR027417">
    <property type="entry name" value="P-loop_NTPase"/>
</dbReference>
<dbReference type="Gene3D" id="2.60.200.20">
    <property type="match status" value="1"/>
</dbReference>
<dbReference type="InterPro" id="IPR008984">
    <property type="entry name" value="SMAD_FHA_dom_sf"/>
</dbReference>
<dbReference type="PANTHER" id="PTHR22683">
    <property type="entry name" value="SPORULATION PROTEIN RELATED"/>
    <property type="match status" value="1"/>
</dbReference>
<feature type="region of interest" description="Disordered" evidence="5">
    <location>
        <begin position="535"/>
        <end position="559"/>
    </location>
</feature>
<feature type="domain" description="FtsK" evidence="7">
    <location>
        <begin position="759"/>
        <end position="1025"/>
    </location>
</feature>
<evidence type="ECO:0000313" key="8">
    <source>
        <dbReference type="EMBL" id="QPP08580.1"/>
    </source>
</evidence>
<accession>A0A7T1T8Z5</accession>
<organism evidence="8 9">
    <name type="scientific">Streptomyces bathyalis</name>
    <dbReference type="NCBI Taxonomy" id="2710756"/>
    <lineage>
        <taxon>Bacteria</taxon>
        <taxon>Bacillati</taxon>
        <taxon>Actinomycetota</taxon>
        <taxon>Actinomycetes</taxon>
        <taxon>Kitasatosporales</taxon>
        <taxon>Streptomycetaceae</taxon>
        <taxon>Streptomyces</taxon>
    </lineage>
</organism>
<feature type="binding site" evidence="4">
    <location>
        <begin position="777"/>
        <end position="784"/>
    </location>
    <ligand>
        <name>ATP</name>
        <dbReference type="ChEBI" id="CHEBI:30616"/>
    </ligand>
</feature>
<feature type="domain" description="FHA" evidence="6">
    <location>
        <begin position="149"/>
        <end position="199"/>
    </location>
</feature>
<keyword evidence="2 4" id="KW-0547">Nucleotide-binding</keyword>
<dbReference type="EMBL" id="CP048882">
    <property type="protein sequence ID" value="QPP08580.1"/>
    <property type="molecule type" value="Genomic_DNA"/>
</dbReference>